<evidence type="ECO:0000313" key="20">
    <source>
        <dbReference type="EMBL" id="KAI3402919.1"/>
    </source>
</evidence>
<keyword evidence="8 17" id="KW-0863">Zinc-finger</keyword>
<dbReference type="PANTHER" id="PTHR12831">
    <property type="entry name" value="TRANSCRIPTION INITIATION FACTOR IIH TFIIH , POLYPEPTIDE 3-RELATED"/>
    <property type="match status" value="1"/>
</dbReference>
<dbReference type="SUPFAM" id="SSF47060">
    <property type="entry name" value="S15/NS1 RNA-binding domain"/>
    <property type="match status" value="1"/>
</dbReference>
<feature type="domain" description="Small ribosomal subunit protein uS15 N-terminal" evidence="19">
    <location>
        <begin position="1"/>
        <end position="60"/>
    </location>
</feature>
<dbReference type="GO" id="GO:0000439">
    <property type="term" value="C:transcription factor TFIIH core complex"/>
    <property type="evidence" value="ECO:0007669"/>
    <property type="project" value="UniProtKB-UniRule"/>
</dbReference>
<evidence type="ECO:0000256" key="4">
    <source>
        <dbReference type="ARBA" id="ARBA00008434"/>
    </source>
</evidence>
<dbReference type="AlphaFoldDB" id="A0AAI9WWN6"/>
<organism evidence="20 21">
    <name type="scientific">Candida oxycetoniae</name>
    <dbReference type="NCBI Taxonomy" id="497107"/>
    <lineage>
        <taxon>Eukaryota</taxon>
        <taxon>Fungi</taxon>
        <taxon>Dikarya</taxon>
        <taxon>Ascomycota</taxon>
        <taxon>Saccharomycotina</taxon>
        <taxon>Pichiomycetes</taxon>
        <taxon>Debaryomycetaceae</taxon>
        <taxon>Candida/Lodderomyces clade</taxon>
        <taxon>Candida</taxon>
    </lineage>
</organism>
<keyword evidence="7 17" id="KW-0227">DNA damage</keyword>
<evidence type="ECO:0000256" key="9">
    <source>
        <dbReference type="ARBA" id="ARBA00022833"/>
    </source>
</evidence>
<dbReference type="PROSITE" id="PS00362">
    <property type="entry name" value="RIBOSOMAL_S15"/>
    <property type="match status" value="1"/>
</dbReference>
<dbReference type="GO" id="GO:0003735">
    <property type="term" value="F:structural constituent of ribosome"/>
    <property type="evidence" value="ECO:0007669"/>
    <property type="project" value="InterPro"/>
</dbReference>
<keyword evidence="15" id="KW-0687">Ribonucleoprotein</keyword>
<dbReference type="GO" id="GO:0005675">
    <property type="term" value="C:transcription factor TFIIH holo complex"/>
    <property type="evidence" value="ECO:0007669"/>
    <property type="project" value="UniProtKB-UniRule"/>
</dbReference>
<dbReference type="CDD" id="cd00353">
    <property type="entry name" value="Ribosomal_S15p_S13e"/>
    <property type="match status" value="1"/>
</dbReference>
<evidence type="ECO:0000256" key="1">
    <source>
        <dbReference type="ARBA" id="ARBA00002817"/>
    </source>
</evidence>
<dbReference type="SMART" id="SM01386">
    <property type="entry name" value="Ribosomal_S13_N"/>
    <property type="match status" value="1"/>
</dbReference>
<dbReference type="InterPro" id="IPR023029">
    <property type="entry name" value="Ribosomal_uS15_arc_euk"/>
</dbReference>
<dbReference type="Pfam" id="PF08069">
    <property type="entry name" value="Ribosomal_S13_N"/>
    <property type="match status" value="1"/>
</dbReference>
<dbReference type="InterPro" id="IPR000589">
    <property type="entry name" value="Ribosomal_uS15"/>
</dbReference>
<keyword evidence="13 17" id="KW-0234">DNA repair</keyword>
<dbReference type="GO" id="GO:0008270">
    <property type="term" value="F:zinc ion binding"/>
    <property type="evidence" value="ECO:0007669"/>
    <property type="project" value="UniProtKB-KW"/>
</dbReference>
<dbReference type="RefSeq" id="XP_049178666.1">
    <property type="nucleotide sequence ID" value="XM_049325812.1"/>
</dbReference>
<evidence type="ECO:0000256" key="17">
    <source>
        <dbReference type="RuleBase" id="RU368090"/>
    </source>
</evidence>
<evidence type="ECO:0000256" key="8">
    <source>
        <dbReference type="ARBA" id="ARBA00022771"/>
    </source>
</evidence>
<dbReference type="InterPro" id="IPR012606">
    <property type="entry name" value="Ribosomal_uS15_N"/>
</dbReference>
<dbReference type="HAMAP" id="MF_01343_A">
    <property type="entry name" value="Ribosomal_uS15_A"/>
    <property type="match status" value="1"/>
</dbReference>
<sequence length="476" mass="52487">MGRMHSSGKGISSSAIPYSRNSPSWFKLSSNDVVEQIIKYARKGLTPSSIGVVLRDAHGVSQTKVVTGNKILRILKSNGLAPEIPEDLYFLIKKAVSVRKHLGRNRKDKDSKFRLILIESRIHRLARYYRSVSTSLESSTNDDPSLLTIILDVSSQGWFNIRNSITLEDIAKSLLVFLNGHLSLNNSNQVAFIASSSTDSKFLYPHPSVKSTCESRMSPGMYRQFKKIDEVVLQELTKFIEETSKVTKGKGPTITGAISMALTYTNRMLTLDQSITTTTASAITTASMNSSAKAASGVSLSTSSSAISMKSRILIVSANDSDDSLNYIPLMNCIFTAQKLKVSIDIAKLGHKNSSYLQQASDATNGVYLHIEDPRGMIQLLSTAFFIEPNLRPYIILPTNSQVNYKASCFITKKPVDLGYVCSICLCIMSKIPENAKCPACSSDFDKKLIQSLNRNPQVTSKKKRKLEKQPLENGD</sequence>
<dbReference type="Gene3D" id="1.10.287.10">
    <property type="entry name" value="S15/NS1, RNA-binding"/>
    <property type="match status" value="1"/>
</dbReference>
<evidence type="ECO:0000256" key="6">
    <source>
        <dbReference type="ARBA" id="ARBA00022723"/>
    </source>
</evidence>
<dbReference type="EMBL" id="JAHUZD010000140">
    <property type="protein sequence ID" value="KAI3402919.1"/>
    <property type="molecule type" value="Genomic_DNA"/>
</dbReference>
<keyword evidence="11 17" id="KW-0805">Transcription regulation</keyword>
<keyword evidence="21" id="KW-1185">Reference proteome</keyword>
<dbReference type="Pfam" id="PF03850">
    <property type="entry name" value="Tfb4"/>
    <property type="match status" value="1"/>
</dbReference>
<evidence type="ECO:0000256" key="12">
    <source>
        <dbReference type="ARBA" id="ARBA00023163"/>
    </source>
</evidence>
<name>A0AAI9WWN6_9ASCO</name>
<evidence type="ECO:0000256" key="13">
    <source>
        <dbReference type="ARBA" id="ARBA00023204"/>
    </source>
</evidence>
<comment type="function">
    <text evidence="1 17">Component of the general transcription and DNA repair factor IIH (TFIIH) core complex, which is involved in general and transcription-coupled nucleotide excision repair (NER) of damaged DNA and, when complexed to TFIIK, in RNA transcription by RNA polymerase II. In NER, TFIIH acts by opening DNA around the lesion to allow the excision of the damaged oligonucleotide and its replacement by a new DNA fragment. In transcription, TFIIH has an essential role in transcription initiation. When the pre-initiation complex (PIC) has been established, TFIIH is required for promoter opening and promoter escape. Phosphorylation of the C-terminal tail (CTD) of the largest subunit of RNA polymerase II by the kinase module TFIIK controls the initiation of transcription.</text>
</comment>
<dbReference type="PANTHER" id="PTHR12831:SF0">
    <property type="entry name" value="GENERAL TRANSCRIPTION FACTOR IIH SUBUNIT 3"/>
    <property type="match status" value="1"/>
</dbReference>
<dbReference type="FunFam" id="4.10.860.130:FF:000001">
    <property type="entry name" value="40S ribosomal protein S13"/>
    <property type="match status" value="1"/>
</dbReference>
<dbReference type="GO" id="GO:0005840">
    <property type="term" value="C:ribosome"/>
    <property type="evidence" value="ECO:0007669"/>
    <property type="project" value="UniProtKB-KW"/>
</dbReference>
<dbReference type="InterPro" id="IPR009068">
    <property type="entry name" value="uS15_NS1_RNA-bd_sf"/>
</dbReference>
<gene>
    <name evidence="20" type="ORF">KGF56_004380</name>
</gene>
<dbReference type="FunFam" id="1.10.287.10:FF:000003">
    <property type="entry name" value="40S ribosomal protein S13"/>
    <property type="match status" value="1"/>
</dbReference>
<evidence type="ECO:0000259" key="19">
    <source>
        <dbReference type="SMART" id="SM01386"/>
    </source>
</evidence>
<proteinExistence type="inferred from homology"/>
<keyword evidence="6 17" id="KW-0479">Metal-binding</keyword>
<keyword evidence="10" id="KW-0689">Ribosomal protein</keyword>
<evidence type="ECO:0000256" key="5">
    <source>
        <dbReference type="ARBA" id="ARBA00021280"/>
    </source>
</evidence>
<accession>A0AAI9WWN6</accession>
<evidence type="ECO:0000256" key="2">
    <source>
        <dbReference type="ARBA" id="ARBA00004123"/>
    </source>
</evidence>
<evidence type="ECO:0000256" key="18">
    <source>
        <dbReference type="SAM" id="MobiDB-lite"/>
    </source>
</evidence>
<dbReference type="SMART" id="SM01387">
    <property type="entry name" value="Ribosomal_S15"/>
    <property type="match status" value="1"/>
</dbReference>
<evidence type="ECO:0000256" key="14">
    <source>
        <dbReference type="ARBA" id="ARBA00023242"/>
    </source>
</evidence>
<comment type="similarity">
    <text evidence="3 17">Belongs to the TFB4 family.</text>
</comment>
<evidence type="ECO:0000256" key="7">
    <source>
        <dbReference type="ARBA" id="ARBA00022763"/>
    </source>
</evidence>
<keyword evidence="12 17" id="KW-0804">Transcription</keyword>
<dbReference type="GO" id="GO:0006412">
    <property type="term" value="P:translation"/>
    <property type="evidence" value="ECO:0007669"/>
    <property type="project" value="InterPro"/>
</dbReference>
<evidence type="ECO:0000256" key="11">
    <source>
        <dbReference type="ARBA" id="ARBA00023015"/>
    </source>
</evidence>
<dbReference type="Gene3D" id="3.40.50.410">
    <property type="entry name" value="von Willebrand factor, type A domain"/>
    <property type="match status" value="1"/>
</dbReference>
<comment type="subcellular location">
    <subcellularLocation>
        <location evidence="2 17">Nucleus</location>
    </subcellularLocation>
</comment>
<keyword evidence="9 17" id="KW-0862">Zinc</keyword>
<dbReference type="Gene3D" id="4.10.860.130">
    <property type="match status" value="1"/>
</dbReference>
<dbReference type="InterPro" id="IPR004600">
    <property type="entry name" value="TFIIH_Tfb4/GTF2H3"/>
</dbReference>
<feature type="region of interest" description="Disordered" evidence="18">
    <location>
        <begin position="457"/>
        <end position="476"/>
    </location>
</feature>
<dbReference type="InterPro" id="IPR036465">
    <property type="entry name" value="vWFA_dom_sf"/>
</dbReference>
<evidence type="ECO:0000256" key="10">
    <source>
        <dbReference type="ARBA" id="ARBA00022980"/>
    </source>
</evidence>
<evidence type="ECO:0000256" key="15">
    <source>
        <dbReference type="ARBA" id="ARBA00023274"/>
    </source>
</evidence>
<dbReference type="GO" id="GO:0006355">
    <property type="term" value="P:regulation of DNA-templated transcription"/>
    <property type="evidence" value="ECO:0007669"/>
    <property type="project" value="InterPro"/>
</dbReference>
<keyword evidence="14 17" id="KW-0539">Nucleus</keyword>
<dbReference type="GeneID" id="73381995"/>
<dbReference type="Proteomes" id="UP001202479">
    <property type="component" value="Unassembled WGS sequence"/>
</dbReference>
<dbReference type="GO" id="GO:1990904">
    <property type="term" value="C:ribonucleoprotein complex"/>
    <property type="evidence" value="ECO:0007669"/>
    <property type="project" value="UniProtKB-KW"/>
</dbReference>
<comment type="subunit">
    <text evidence="17">Component of the 7-subunit TFIIH core complex composed of XPB/SSL2, XPD/RAD3, SSL1, TFB1, TFB2, TFB4 and TFB5, which is active in NER. The core complex associates with the 3-subunit CTD-kinase module TFIIK composed of CCL1, KIN28 and TFB3 to form the 10-subunit holoenzyme (holo-TFIIH) active in transcription.</text>
</comment>
<comment type="similarity">
    <text evidence="4">Belongs to the universal ribosomal protein uS15 family.</text>
</comment>
<evidence type="ECO:0000313" key="21">
    <source>
        <dbReference type="Proteomes" id="UP001202479"/>
    </source>
</evidence>
<evidence type="ECO:0000256" key="16">
    <source>
        <dbReference type="ARBA" id="ARBA00033341"/>
    </source>
</evidence>
<protein>
    <recommendedName>
        <fullName evidence="5 17">General transcription and DNA repair factor IIH subunit TFB4</fullName>
        <shortName evidence="17">TFIIH subunit TFB4</shortName>
    </recommendedName>
    <alternativeName>
        <fullName evidence="16 17">RNA polymerase II transcription factor B subunit 4</fullName>
    </alternativeName>
</protein>
<evidence type="ECO:0000256" key="3">
    <source>
        <dbReference type="ARBA" id="ARBA00005273"/>
    </source>
</evidence>
<comment type="caution">
    <text evidence="20">The sequence shown here is derived from an EMBL/GenBank/DDBJ whole genome shotgun (WGS) entry which is preliminary data.</text>
</comment>
<dbReference type="GO" id="GO:0006289">
    <property type="term" value="P:nucleotide-excision repair"/>
    <property type="evidence" value="ECO:0007669"/>
    <property type="project" value="UniProtKB-UniRule"/>
</dbReference>
<dbReference type="Pfam" id="PF00312">
    <property type="entry name" value="Ribosomal_S15"/>
    <property type="match status" value="1"/>
</dbReference>
<reference evidence="20" key="1">
    <citation type="journal article" date="2022" name="DNA Res.">
        <title>Genome analysis of five recently described species of the CUG-Ser clade uncovers Candida theae as a new hybrid lineage with pathogenic potential in the Candida parapsilosis species complex.</title>
        <authorList>
            <person name="Mixao V."/>
            <person name="Del Olmo V."/>
            <person name="Hegedusova E."/>
            <person name="Saus E."/>
            <person name="Pryszcz L."/>
            <person name="Cillingova A."/>
            <person name="Nosek J."/>
            <person name="Gabaldon T."/>
        </authorList>
    </citation>
    <scope>NUCLEOTIDE SEQUENCE</scope>
    <source>
        <strain evidence="20">CBS 10844</strain>
    </source>
</reference>